<comment type="caution">
    <text evidence="2">The sequence shown here is derived from an EMBL/GenBank/DDBJ whole genome shotgun (WGS) entry which is preliminary data.</text>
</comment>
<keyword evidence="1" id="KW-1133">Transmembrane helix</keyword>
<keyword evidence="1" id="KW-0812">Transmembrane</keyword>
<dbReference type="RefSeq" id="WP_301209738.1">
    <property type="nucleotide sequence ID" value="NZ_JAROCF010000001.1"/>
</dbReference>
<feature type="transmembrane region" description="Helical" evidence="1">
    <location>
        <begin position="44"/>
        <end position="66"/>
    </location>
</feature>
<keyword evidence="3" id="KW-1185">Reference proteome</keyword>
<accession>A0ABT8K689</accession>
<proteinExistence type="predicted"/>
<keyword evidence="1" id="KW-0472">Membrane</keyword>
<dbReference type="EMBL" id="JAROCF010000001">
    <property type="protein sequence ID" value="MDN4612919.1"/>
    <property type="molecule type" value="Genomic_DNA"/>
</dbReference>
<evidence type="ECO:0000256" key="1">
    <source>
        <dbReference type="SAM" id="Phobius"/>
    </source>
</evidence>
<evidence type="ECO:0000313" key="3">
    <source>
        <dbReference type="Proteomes" id="UP001174208"/>
    </source>
</evidence>
<dbReference type="Proteomes" id="UP001174208">
    <property type="component" value="Unassembled WGS sequence"/>
</dbReference>
<sequence length="173" mass="18489">MTPLYDDGDMPEMTEQRTDAIRETLLTQVRTEASRRRRALRRRFALWGGIGVLAIGGAATAATAILHSQEVTNTDIVYCLASPQRGADGQFTYAAATLHDEASGEGTVSDPIGVCRDMWRRGALDKDTDQLAATPGPHEVPKELQLCVMGDGSPAVVPGRPGICQSAGLAPER</sequence>
<evidence type="ECO:0000313" key="2">
    <source>
        <dbReference type="EMBL" id="MDN4612919.1"/>
    </source>
</evidence>
<name>A0ABT8K689_9MICO</name>
<gene>
    <name evidence="2" type="ORF">P5G50_00525</name>
</gene>
<reference evidence="2" key="1">
    <citation type="submission" date="2023-06" db="EMBL/GenBank/DDBJ databases">
        <title>MT1 and MT2 Draft Genomes of Novel Species.</title>
        <authorList>
            <person name="Venkateswaran K."/>
        </authorList>
    </citation>
    <scope>NUCLEOTIDE SEQUENCE</scope>
    <source>
        <strain evidence="2">F6_8S_P_1B</strain>
    </source>
</reference>
<protein>
    <submittedName>
        <fullName evidence="2">Uncharacterized protein</fullName>
    </submittedName>
</protein>
<organism evidence="2 3">
    <name type="scientific">Leifsonia williamsii</name>
    <dbReference type="NCBI Taxonomy" id="3035919"/>
    <lineage>
        <taxon>Bacteria</taxon>
        <taxon>Bacillati</taxon>
        <taxon>Actinomycetota</taxon>
        <taxon>Actinomycetes</taxon>
        <taxon>Micrococcales</taxon>
        <taxon>Microbacteriaceae</taxon>
        <taxon>Leifsonia</taxon>
    </lineage>
</organism>